<keyword evidence="1" id="KW-0175">Coiled coil</keyword>
<feature type="coiled-coil region" evidence="1">
    <location>
        <begin position="26"/>
        <end position="63"/>
    </location>
</feature>
<keyword evidence="2" id="KW-0732">Signal</keyword>
<comment type="caution">
    <text evidence="3">The sequence shown here is derived from an EMBL/GenBank/DDBJ whole genome shotgun (WGS) entry which is preliminary data.</text>
</comment>
<dbReference type="Proteomes" id="UP001144323">
    <property type="component" value="Unassembled WGS sequence"/>
</dbReference>
<protein>
    <recommendedName>
        <fullName evidence="5">Porin</fullName>
    </recommendedName>
</protein>
<evidence type="ECO:0008006" key="5">
    <source>
        <dbReference type="Google" id="ProtNLM"/>
    </source>
</evidence>
<name>A0A9W6GUE4_9HYPH</name>
<dbReference type="AlphaFoldDB" id="A0A9W6GUE4"/>
<evidence type="ECO:0000313" key="3">
    <source>
        <dbReference type="EMBL" id="GLI93209.1"/>
    </source>
</evidence>
<evidence type="ECO:0000256" key="1">
    <source>
        <dbReference type="SAM" id="Coils"/>
    </source>
</evidence>
<dbReference type="EMBL" id="BSEC01000001">
    <property type="protein sequence ID" value="GLI93209.1"/>
    <property type="molecule type" value="Genomic_DNA"/>
</dbReference>
<feature type="chain" id="PRO_5040764393" description="Porin" evidence="2">
    <location>
        <begin position="23"/>
        <end position="544"/>
    </location>
</feature>
<evidence type="ECO:0000256" key="2">
    <source>
        <dbReference type="SAM" id="SignalP"/>
    </source>
</evidence>
<dbReference type="RefSeq" id="WP_281802880.1">
    <property type="nucleotide sequence ID" value="NZ_BSEC01000001.1"/>
</dbReference>
<evidence type="ECO:0000313" key="4">
    <source>
        <dbReference type="Proteomes" id="UP001144323"/>
    </source>
</evidence>
<keyword evidence="4" id="KW-1185">Reference proteome</keyword>
<dbReference type="InterPro" id="IPR023614">
    <property type="entry name" value="Porin_dom_sf"/>
</dbReference>
<reference evidence="3" key="1">
    <citation type="journal article" date="2023" name="Int. J. Syst. Evol. Microbiol.">
        <title>Methylocystis iwaonis sp. nov., a type II methane-oxidizing bacterium from surface soil of a rice paddy field in Japan, and emended description of the genus Methylocystis (ex Whittenbury et al. 1970) Bowman et al. 1993.</title>
        <authorList>
            <person name="Kaise H."/>
            <person name="Sawadogo J.B."/>
            <person name="Alam M.S."/>
            <person name="Ueno C."/>
            <person name="Dianou D."/>
            <person name="Shinjo R."/>
            <person name="Asakawa S."/>
        </authorList>
    </citation>
    <scope>NUCLEOTIDE SEQUENCE</scope>
    <source>
        <strain evidence="3">LMG27198</strain>
    </source>
</reference>
<dbReference type="InterPro" id="IPR010870">
    <property type="entry name" value="Porin_O/P"/>
</dbReference>
<accession>A0A9W6GUE4</accession>
<dbReference type="Pfam" id="PF07396">
    <property type="entry name" value="Porin_O_P"/>
    <property type="match status" value="2"/>
</dbReference>
<sequence>MTVGIAPRALAIAAFGLTAAYAAPAVADTASEIRALKARLNKLEAQEAEAKRAAKIAAQQQAAAAHAAPAPVGVAVQAPKHWYDRISIRGYTQMRYNGILDSSSYNDTYAYGDRSVGPRQNFFLRRARLIFSGDISDHLYLYTQFDLASSPSGTFSSSASNIGYAAPNFWGFYNQQIGSYNLNAGNFAQMRDAYADISIDDKKEFRFRVGQSKIPYGFTNMQSSQNRLTLDRPDAINTAQKDERDLGIFFYYTPEHMRHLFRDLVKNNLKGTGDYGMFAFGAYNGQGANRVELNKGVHLVARLTYPYVFANGQVVEASVQGYTGRFVPATSGIRPSLGMGTNWAGYIPNQFPWANSKGYNSPFATSSYLPFVNGPGYNNLYNNFNVANYNDTTVNFAAACVNGCNGLKDERVAVTGVIYPQPFGVFAEWNWGQGPSLDPYQFTIKSSKLNGGYVLVTYKYEDKDFGLGTFFPYVQWQQYRGGAKTETNAPVDRVNELEAGIEWQPLPEIELTAAYAHMNRTNLALAPYRQWQGDLLRMQLQWNY</sequence>
<proteinExistence type="predicted"/>
<gene>
    <name evidence="3" type="ORF">LMG27198_22010</name>
</gene>
<dbReference type="Gene3D" id="2.40.160.10">
    <property type="entry name" value="Porin"/>
    <property type="match status" value="1"/>
</dbReference>
<organism evidence="3 4">
    <name type="scientific">Methylocystis echinoides</name>
    <dbReference type="NCBI Taxonomy" id="29468"/>
    <lineage>
        <taxon>Bacteria</taxon>
        <taxon>Pseudomonadati</taxon>
        <taxon>Pseudomonadota</taxon>
        <taxon>Alphaproteobacteria</taxon>
        <taxon>Hyphomicrobiales</taxon>
        <taxon>Methylocystaceae</taxon>
        <taxon>Methylocystis</taxon>
    </lineage>
</organism>
<feature type="signal peptide" evidence="2">
    <location>
        <begin position="1"/>
        <end position="22"/>
    </location>
</feature>